<dbReference type="InterPro" id="IPR046341">
    <property type="entry name" value="SET_dom_sf"/>
</dbReference>
<dbReference type="Proteomes" id="UP000054266">
    <property type="component" value="Unassembled WGS sequence"/>
</dbReference>
<reference evidence="3 4" key="1">
    <citation type="submission" date="2015-01" db="EMBL/GenBank/DDBJ databases">
        <title>The Genome Sequence of Capronia semiimmersa CBS27337.</title>
        <authorList>
            <consortium name="The Broad Institute Genomics Platform"/>
            <person name="Cuomo C."/>
            <person name="de Hoog S."/>
            <person name="Gorbushina A."/>
            <person name="Stielow B."/>
            <person name="Teixiera M."/>
            <person name="Abouelleil A."/>
            <person name="Chapman S.B."/>
            <person name="Priest M."/>
            <person name="Young S.K."/>
            <person name="Wortman J."/>
            <person name="Nusbaum C."/>
            <person name="Birren B."/>
        </authorList>
    </citation>
    <scope>NUCLEOTIDE SEQUENCE [LARGE SCALE GENOMIC DNA]</scope>
    <source>
        <strain evidence="3 4">CBS 27337</strain>
    </source>
</reference>
<dbReference type="Gene3D" id="2.170.270.10">
    <property type="entry name" value="SET domain"/>
    <property type="match status" value="1"/>
</dbReference>
<dbReference type="Pfam" id="PF00856">
    <property type="entry name" value="SET"/>
    <property type="match status" value="1"/>
</dbReference>
<dbReference type="PANTHER" id="PTHR47332:SF6">
    <property type="entry name" value="SET DOMAIN-CONTAINING PROTEIN"/>
    <property type="match status" value="1"/>
</dbReference>
<dbReference type="InterPro" id="IPR011990">
    <property type="entry name" value="TPR-like_helical_dom_sf"/>
</dbReference>
<name>A0A0D2FAA3_9EURO</name>
<accession>A0A0D2FAA3</accession>
<dbReference type="SUPFAM" id="SSF82199">
    <property type="entry name" value="SET domain"/>
    <property type="match status" value="1"/>
</dbReference>
<dbReference type="STRING" id="5601.A0A0D2FAA3"/>
<feature type="signal peptide" evidence="1">
    <location>
        <begin position="1"/>
        <end position="20"/>
    </location>
</feature>
<dbReference type="CDD" id="cd20071">
    <property type="entry name" value="SET_SMYD"/>
    <property type="match status" value="1"/>
</dbReference>
<sequence>MKFKLLSLGGVSLVVSFVASTDQVAPAAQQQLPDTLSSEASFEVGFDTSQTSFSREETSDSYFPWTHKPVCTEYLDGIGDKLCVYTNATFSKGRGISIFTTPRIAQEFAALPPFQDPKLLSSRGINPEPDTPTQPWYTAFIHGKGLGMLAARPLQRGDVITAYTPYLLAHMENILSTQDREYYLRLAVDQLPVASRDAYLGLAKIYNDPSIVAQDVVKANAFEIQIGGLMHLAVFPESSRFNHACAPNAQYFLSSDMLTHYVHAVRPIEEGEELTISYAPPLRLHADRQQYFENTFQFTCTCPRCSPETHRHHKHQKHRTVEDSDKATQDIIALQWALAQWTSNSTASVKKAEMLIRLYKEEGLDAFLDDAYGHAALMYNSVGSARGAKKYAKLAAEASWLKYGFESVGQDKVREWEAIARDPTRHGSWRRRKTPSEL</sequence>
<dbReference type="InterPro" id="IPR001214">
    <property type="entry name" value="SET_dom"/>
</dbReference>
<dbReference type="PROSITE" id="PS50280">
    <property type="entry name" value="SET"/>
    <property type="match status" value="1"/>
</dbReference>
<dbReference type="HOGENOM" id="CLU_028281_6_1_1"/>
<keyword evidence="1" id="KW-0732">Signal</keyword>
<dbReference type="InterPro" id="IPR053185">
    <property type="entry name" value="SET_domain_protein"/>
</dbReference>
<evidence type="ECO:0000313" key="4">
    <source>
        <dbReference type="Proteomes" id="UP000054266"/>
    </source>
</evidence>
<evidence type="ECO:0000259" key="2">
    <source>
        <dbReference type="PROSITE" id="PS50280"/>
    </source>
</evidence>
<organism evidence="3 4">
    <name type="scientific">Phialophora macrospora</name>
    <dbReference type="NCBI Taxonomy" id="1851006"/>
    <lineage>
        <taxon>Eukaryota</taxon>
        <taxon>Fungi</taxon>
        <taxon>Dikarya</taxon>
        <taxon>Ascomycota</taxon>
        <taxon>Pezizomycotina</taxon>
        <taxon>Eurotiomycetes</taxon>
        <taxon>Chaetothyriomycetidae</taxon>
        <taxon>Chaetothyriales</taxon>
        <taxon>Herpotrichiellaceae</taxon>
        <taxon>Phialophora</taxon>
    </lineage>
</organism>
<evidence type="ECO:0000256" key="1">
    <source>
        <dbReference type="SAM" id="SignalP"/>
    </source>
</evidence>
<feature type="domain" description="SET" evidence="2">
    <location>
        <begin position="134"/>
        <end position="279"/>
    </location>
</feature>
<keyword evidence="4" id="KW-1185">Reference proteome</keyword>
<dbReference type="PANTHER" id="PTHR47332">
    <property type="entry name" value="SET DOMAIN-CONTAINING PROTEIN 5"/>
    <property type="match status" value="1"/>
</dbReference>
<proteinExistence type="predicted"/>
<dbReference type="Gene3D" id="1.25.40.10">
    <property type="entry name" value="Tetratricopeptide repeat domain"/>
    <property type="match status" value="1"/>
</dbReference>
<gene>
    <name evidence="3" type="ORF">PV04_08832</name>
</gene>
<evidence type="ECO:0000313" key="3">
    <source>
        <dbReference type="EMBL" id="KIW63860.1"/>
    </source>
</evidence>
<dbReference type="EMBL" id="KN846961">
    <property type="protein sequence ID" value="KIW63860.1"/>
    <property type="molecule type" value="Genomic_DNA"/>
</dbReference>
<dbReference type="AlphaFoldDB" id="A0A0D2FAA3"/>
<protein>
    <recommendedName>
        <fullName evidence="2">SET domain-containing protein</fullName>
    </recommendedName>
</protein>
<dbReference type="SMART" id="SM00317">
    <property type="entry name" value="SET"/>
    <property type="match status" value="1"/>
</dbReference>
<feature type="chain" id="PRO_5002241970" description="SET domain-containing protein" evidence="1">
    <location>
        <begin position="21"/>
        <end position="438"/>
    </location>
</feature>